<keyword evidence="4" id="KW-0281">Fimbrium</keyword>
<evidence type="ECO:0000256" key="1">
    <source>
        <dbReference type="ARBA" id="ARBA00004561"/>
    </source>
</evidence>
<organism evidence="7 8">
    <name type="scientific">Alistipes senegalensis JC50</name>
    <dbReference type="NCBI Taxonomy" id="1033732"/>
    <lineage>
        <taxon>Bacteria</taxon>
        <taxon>Pseudomonadati</taxon>
        <taxon>Bacteroidota</taxon>
        <taxon>Bacteroidia</taxon>
        <taxon>Bacteroidales</taxon>
        <taxon>Rikenellaceae</taxon>
        <taxon>Alistipes</taxon>
    </lineage>
</organism>
<proteinExistence type="inferred from homology"/>
<dbReference type="PROSITE" id="PS51257">
    <property type="entry name" value="PROKAR_LIPOPROTEIN"/>
    <property type="match status" value="1"/>
</dbReference>
<comment type="similarity">
    <text evidence="2">Belongs to the bacteroidetes fimbrillin superfamily. FimA/Mfa1 family.</text>
</comment>
<dbReference type="EMBL" id="CP102252">
    <property type="protein sequence ID" value="UWN65572.1"/>
    <property type="molecule type" value="Genomic_DNA"/>
</dbReference>
<evidence type="ECO:0000256" key="2">
    <source>
        <dbReference type="ARBA" id="ARBA00006011"/>
    </source>
</evidence>
<gene>
    <name evidence="7" type="ORF">NQ519_01685</name>
</gene>
<evidence type="ECO:0000313" key="7">
    <source>
        <dbReference type="EMBL" id="UWN65572.1"/>
    </source>
</evidence>
<feature type="signal peptide" evidence="5">
    <location>
        <begin position="1"/>
        <end position="21"/>
    </location>
</feature>
<accession>A0ABY5V9V9</accession>
<comment type="subcellular location">
    <subcellularLocation>
        <location evidence="1">Fimbrium</location>
    </subcellularLocation>
</comment>
<feature type="domain" description="Major fimbrial subunit protein N-terminal" evidence="6">
    <location>
        <begin position="59"/>
        <end position="162"/>
    </location>
</feature>
<evidence type="ECO:0000256" key="4">
    <source>
        <dbReference type="ARBA" id="ARBA00023263"/>
    </source>
</evidence>
<dbReference type="Proteomes" id="UP001058267">
    <property type="component" value="Chromosome"/>
</dbReference>
<evidence type="ECO:0000313" key="8">
    <source>
        <dbReference type="Proteomes" id="UP001058267"/>
    </source>
</evidence>
<sequence>MKLKNIFALAFSAALLLGGCAKDNMSDEGSGAAAGKASIRFSLGGSAKTQDPKTRATGDNTQAGTEAALDKEKTVNSIMALLFNEDGSGLFMMPELMPDENNLYEITASKPGVYNMYLVANADYDLRNLIQTTLGEESTVADLGALLAAQAPDKDNEFLMTSAEAYRFEATPGNTTNAGEIALRRASVRIDLINMMNNATIKKIVFNNRTLKSHVLTQNAMPAGDGVFETKTYDGLNIEGNVDAENAGRYEAKIYTYENYTPKDGATIPSLTIYYDKAGVEKQHTIEFKDSKSGDPTQPETLDPLALKRNYLYRITLTNDFPLKFNLEVLDWEEAETFNVEKLETKLEPLTYTDQENQAWFIVDPNNQKVDGSELMNWYVATGTQHGTYNPSGKKACPDGWKVPDVYQGSLLWAYNDSRQLPNANYGVLVPKTNSDLHLSSTSLQNTGVSFCLKLPNGIMYPSNNKKSEAIVRCIREIENAGSKQYPYEAENRIIVSRDENGGVDEKALLNTEQIKYLNNTDIYQNPYDETSEYNHVSPKLQVANSYCTEANSGVKPVKGVAYNFDTAHAACKGYYEGSADDPNTGKGKWRLPTQREIHLIAAMLRQNGSKLGGLEAGYHMWTGTTRSEDLKTAWVCHSGSGTYGYYSITGRTKINDGQMIHRARCVRDVID</sequence>
<dbReference type="InterPro" id="IPR029141">
    <property type="entry name" value="FimA_N"/>
</dbReference>
<evidence type="ECO:0000256" key="5">
    <source>
        <dbReference type="SAM" id="SignalP"/>
    </source>
</evidence>
<evidence type="ECO:0000256" key="3">
    <source>
        <dbReference type="ARBA" id="ARBA00022729"/>
    </source>
</evidence>
<keyword evidence="8" id="KW-1185">Reference proteome</keyword>
<protein>
    <submittedName>
        <fullName evidence="7">Fimbrial protein</fullName>
    </submittedName>
</protein>
<dbReference type="Pfam" id="PF06321">
    <property type="entry name" value="P_gingi_FimA"/>
    <property type="match status" value="1"/>
</dbReference>
<reference evidence="7" key="1">
    <citation type="journal article" date="2022" name="Cell">
        <title>Design, construction, and in vivo augmentation of a complex gut microbiome.</title>
        <authorList>
            <person name="Cheng A.G."/>
            <person name="Ho P.Y."/>
            <person name="Aranda-Diaz A."/>
            <person name="Jain S."/>
            <person name="Yu F.B."/>
            <person name="Meng X."/>
            <person name="Wang M."/>
            <person name="Iakiviak M."/>
            <person name="Nagashima K."/>
            <person name="Zhao A."/>
            <person name="Murugkar P."/>
            <person name="Patil A."/>
            <person name="Atabakhsh K."/>
            <person name="Weakley A."/>
            <person name="Yan J."/>
            <person name="Brumbaugh A.R."/>
            <person name="Higginbottom S."/>
            <person name="Dimas A."/>
            <person name="Shiver A.L."/>
            <person name="Deutschbauer A."/>
            <person name="Neff N."/>
            <person name="Sonnenburg J.L."/>
            <person name="Huang K.C."/>
            <person name="Fischbach M.A."/>
        </authorList>
    </citation>
    <scope>NUCLEOTIDE SEQUENCE</scope>
    <source>
        <strain evidence="7">JC50</strain>
    </source>
</reference>
<feature type="chain" id="PRO_5045818460" evidence="5">
    <location>
        <begin position="22"/>
        <end position="672"/>
    </location>
</feature>
<dbReference type="RefSeq" id="WP_019149799.1">
    <property type="nucleotide sequence ID" value="NZ_CP102252.1"/>
</dbReference>
<dbReference type="Gene3D" id="2.60.40.2580">
    <property type="match status" value="1"/>
</dbReference>
<evidence type="ECO:0000259" key="6">
    <source>
        <dbReference type="Pfam" id="PF06321"/>
    </source>
</evidence>
<name>A0ABY5V9V9_9BACT</name>
<keyword evidence="3 5" id="KW-0732">Signal</keyword>